<dbReference type="Gene3D" id="3.40.50.300">
    <property type="entry name" value="P-loop containing nucleotide triphosphate hydrolases"/>
    <property type="match status" value="1"/>
</dbReference>
<organism evidence="1">
    <name type="scientific">marine sediment metagenome</name>
    <dbReference type="NCBI Taxonomy" id="412755"/>
    <lineage>
        <taxon>unclassified sequences</taxon>
        <taxon>metagenomes</taxon>
        <taxon>ecological metagenomes</taxon>
    </lineage>
</organism>
<name>X0ZVX5_9ZZZZ</name>
<dbReference type="InterPro" id="IPR027417">
    <property type="entry name" value="P-loop_NTPase"/>
</dbReference>
<proteinExistence type="predicted"/>
<accession>X0ZVX5</accession>
<protein>
    <recommendedName>
        <fullName evidence="2">DRTGG domain-containing protein</fullName>
    </recommendedName>
</protein>
<comment type="caution">
    <text evidence="1">The sequence shown here is derived from an EMBL/GenBank/DDBJ whole genome shotgun (WGS) entry which is preliminary data.</text>
</comment>
<sequence>MGPDFLFSYEKEDIHCIKPTLSIIGTGKRIGKTAVSSYISKIYTRQNVNVCVVAMGRGGPESPQIIRGDKIDITPEYLLGISNKGMHASSDYIEDALTSKITTVGCRRCGGGFGGKIFMTNIKEGMDIAVKLNPDLIIVEGSGASIPDVETDASICVIGAGQSWENIIGYLGIYRIISADLIIITMCEEPLADRDKVIFLEKEIKKINSKAKIIKTVFRPQPLSDIGGKKIFIAMTANKIIESIIKNYVESNFNCNVKQMSFSLGSREKLRKDLEKNGDYDTILTELKAASVDVLTDYAFKHKKEIIYMNNAPIILGSKGVLERELKKIFSKEKD</sequence>
<dbReference type="AlphaFoldDB" id="X0ZVX5"/>
<gene>
    <name evidence="1" type="ORF">S01H4_06288</name>
</gene>
<evidence type="ECO:0008006" key="2">
    <source>
        <dbReference type="Google" id="ProtNLM"/>
    </source>
</evidence>
<evidence type="ECO:0000313" key="1">
    <source>
        <dbReference type="EMBL" id="GAG73945.1"/>
    </source>
</evidence>
<reference evidence="1" key="1">
    <citation type="journal article" date="2014" name="Front. Microbiol.">
        <title>High frequency of phylogenetically diverse reductive dehalogenase-homologous genes in deep subseafloor sedimentary metagenomes.</title>
        <authorList>
            <person name="Kawai M."/>
            <person name="Futagami T."/>
            <person name="Toyoda A."/>
            <person name="Takaki Y."/>
            <person name="Nishi S."/>
            <person name="Hori S."/>
            <person name="Arai W."/>
            <person name="Tsubouchi T."/>
            <person name="Morono Y."/>
            <person name="Uchiyama I."/>
            <person name="Ito T."/>
            <person name="Fujiyama A."/>
            <person name="Inagaki F."/>
            <person name="Takami H."/>
        </authorList>
    </citation>
    <scope>NUCLEOTIDE SEQUENCE</scope>
    <source>
        <strain evidence="1">Expedition CK06-06</strain>
    </source>
</reference>
<dbReference type="EMBL" id="BART01001918">
    <property type="protein sequence ID" value="GAG73945.1"/>
    <property type="molecule type" value="Genomic_DNA"/>
</dbReference>